<dbReference type="InterPro" id="IPR015797">
    <property type="entry name" value="NUDIX_hydrolase-like_dom_sf"/>
</dbReference>
<reference evidence="3 4" key="1">
    <citation type="journal article" date="2013" name="Curr. Biol.">
        <title>The Genome of the Foraminiferan Reticulomyxa filosa.</title>
        <authorList>
            <person name="Glockner G."/>
            <person name="Hulsmann N."/>
            <person name="Schleicher M."/>
            <person name="Noegel A.A."/>
            <person name="Eichinger L."/>
            <person name="Gallinger C."/>
            <person name="Pawlowski J."/>
            <person name="Sierra R."/>
            <person name="Euteneuer U."/>
            <person name="Pillet L."/>
            <person name="Moustafa A."/>
            <person name="Platzer M."/>
            <person name="Groth M."/>
            <person name="Szafranski K."/>
            <person name="Schliwa M."/>
        </authorList>
    </citation>
    <scope>NUCLEOTIDE SEQUENCE [LARGE SCALE GENOMIC DNA]</scope>
</reference>
<evidence type="ECO:0000313" key="3">
    <source>
        <dbReference type="EMBL" id="ETO12854.1"/>
    </source>
</evidence>
<dbReference type="Pfam" id="PF00144">
    <property type="entry name" value="Beta-lactamase"/>
    <property type="match status" value="1"/>
</dbReference>
<organism evidence="3 4">
    <name type="scientific">Reticulomyxa filosa</name>
    <dbReference type="NCBI Taxonomy" id="46433"/>
    <lineage>
        <taxon>Eukaryota</taxon>
        <taxon>Sar</taxon>
        <taxon>Rhizaria</taxon>
        <taxon>Retaria</taxon>
        <taxon>Foraminifera</taxon>
        <taxon>Monothalamids</taxon>
        <taxon>Reticulomyxidae</taxon>
        <taxon>Reticulomyxa</taxon>
    </lineage>
</organism>
<dbReference type="PROSITE" id="PS00893">
    <property type="entry name" value="NUDIX_BOX"/>
    <property type="match status" value="1"/>
</dbReference>
<dbReference type="Pfam" id="PF00293">
    <property type="entry name" value="NUDIX"/>
    <property type="match status" value="1"/>
</dbReference>
<evidence type="ECO:0000259" key="2">
    <source>
        <dbReference type="PROSITE" id="PS51462"/>
    </source>
</evidence>
<dbReference type="EMBL" id="ASPP01021020">
    <property type="protein sequence ID" value="ETO12854.1"/>
    <property type="molecule type" value="Genomic_DNA"/>
</dbReference>
<dbReference type="Gene3D" id="3.40.710.10">
    <property type="entry name" value="DD-peptidase/beta-lactamase superfamily"/>
    <property type="match status" value="1"/>
</dbReference>
<dbReference type="AlphaFoldDB" id="X6MG35"/>
<evidence type="ECO:0000313" key="4">
    <source>
        <dbReference type="Proteomes" id="UP000023152"/>
    </source>
</evidence>
<sequence length="669" mass="78039">MLLELAGIKTLIRVLERNKRTINLERDIEEMMRFVEAMPDREIVIMQVARHLAMTTPYKYFITGKHRPQSMIPQLPENDNRDPNNPYVILELFANKLLEEWVGSIFNTYGKSTTTSVRAALEDDVIAQVRPSNAARLIVNCVWGLDERSFVLLLTLQIHVLLERICILCRSDIILFFAQMLKKTFYASLRLLHVFKKLKSNKAFFSPELYFEMTQEISEKEDEKITATSSRPKVGLGCLILRRNKQTDKVEFVIGQRIGKHGAGFHELPGGHLEYGETWGECASREVKEETDLEISPQEWKFSFVSNALIPAKNPQKDPPLHYITIIVQAFYDGDKEPRLMEPLKTKGWQWLEWGEKARQKFSKNEFFECLGDVVYSDSFDPSTHPQNHGAVCSVDRIACEKQEDNNKLLFNKKNLLMLSTKHFLCKILSMYKLGKPFKKDIIYYIKRDKMKKQNVCKKYQYFFCFTREHRSISRIFINFNKTMKRLFLYVYLHTLFFEIFGRCIIIPQSLVPDNALYPTLPEDLAQQLKEIEENVQSILTVNNATGIGVYYNYVYDQQTIYNASFGYVNPYNKSLGKPDGDNIFRIASITKVFTDLMLFQMHESPGTPFSMNDYVNHYVDFHPKRPPNAQTDVNITFKMLGSHMAGLWNHPPCNRDEEFSFFYFLVNF</sequence>
<keyword evidence="1" id="KW-0378">Hydrolase</keyword>
<dbReference type="PROSITE" id="PS51462">
    <property type="entry name" value="NUDIX"/>
    <property type="match status" value="1"/>
</dbReference>
<accession>X6MG35</accession>
<dbReference type="GO" id="GO:0005829">
    <property type="term" value="C:cytosol"/>
    <property type="evidence" value="ECO:0007669"/>
    <property type="project" value="TreeGrafter"/>
</dbReference>
<dbReference type="PANTHER" id="PTHR16099:SF5">
    <property type="entry name" value="NUCLEOTIDE TRIPHOSPHATE DIPHOSPHATASE NUDT15"/>
    <property type="match status" value="1"/>
</dbReference>
<dbReference type="SUPFAM" id="SSF56601">
    <property type="entry name" value="beta-lactamase/transpeptidase-like"/>
    <property type="match status" value="1"/>
</dbReference>
<dbReference type="InterPro" id="IPR012338">
    <property type="entry name" value="Beta-lactam/transpept-like"/>
</dbReference>
<dbReference type="InterPro" id="IPR001466">
    <property type="entry name" value="Beta-lactam-related"/>
</dbReference>
<keyword evidence="4" id="KW-1185">Reference proteome</keyword>
<dbReference type="CDD" id="cd04678">
    <property type="entry name" value="NUDIX_MTH2_Nudt15"/>
    <property type="match status" value="1"/>
</dbReference>
<protein>
    <recommendedName>
        <fullName evidence="2">Nudix hydrolase domain-containing protein</fullName>
    </recommendedName>
</protein>
<dbReference type="GO" id="GO:0035539">
    <property type="term" value="F:8-oxo-7,8-dihydrodeoxyguanosine triphosphate pyrophosphatase activity"/>
    <property type="evidence" value="ECO:0007669"/>
    <property type="project" value="TreeGrafter"/>
</dbReference>
<dbReference type="SUPFAM" id="SSF55811">
    <property type="entry name" value="Nudix"/>
    <property type="match status" value="1"/>
</dbReference>
<comment type="caution">
    <text evidence="3">The sequence shown here is derived from an EMBL/GenBank/DDBJ whole genome shotgun (WGS) entry which is preliminary data.</text>
</comment>
<name>X6MG35_RETFI</name>
<dbReference type="Gene3D" id="3.90.79.10">
    <property type="entry name" value="Nucleoside Triphosphate Pyrophosphohydrolase"/>
    <property type="match status" value="1"/>
</dbReference>
<dbReference type="InterPro" id="IPR020084">
    <property type="entry name" value="NUDIX_hydrolase_CS"/>
</dbReference>
<dbReference type="GO" id="GO:0006203">
    <property type="term" value="P:dGTP catabolic process"/>
    <property type="evidence" value="ECO:0007669"/>
    <property type="project" value="TreeGrafter"/>
</dbReference>
<dbReference type="Proteomes" id="UP000023152">
    <property type="component" value="Unassembled WGS sequence"/>
</dbReference>
<dbReference type="PANTHER" id="PTHR16099">
    <property type="entry name" value="8-OXO-DGTP DIPHOSPHATES NUDT15"/>
    <property type="match status" value="1"/>
</dbReference>
<gene>
    <name evidence="3" type="ORF">RFI_24520</name>
</gene>
<proteinExistence type="predicted"/>
<dbReference type="OrthoDB" id="447842at2759"/>
<evidence type="ECO:0000256" key="1">
    <source>
        <dbReference type="ARBA" id="ARBA00022801"/>
    </source>
</evidence>
<dbReference type="InterPro" id="IPR000086">
    <property type="entry name" value="NUDIX_hydrolase_dom"/>
</dbReference>
<feature type="domain" description="Nudix hydrolase" evidence="2">
    <location>
        <begin position="231"/>
        <end position="375"/>
    </location>
</feature>